<proteinExistence type="predicted"/>
<keyword evidence="1" id="KW-0812">Transmembrane</keyword>
<keyword evidence="1" id="KW-1133">Transmembrane helix</keyword>
<feature type="non-terminal residue" evidence="2">
    <location>
        <position position="1"/>
    </location>
</feature>
<feature type="transmembrane region" description="Helical" evidence="1">
    <location>
        <begin position="6"/>
        <end position="26"/>
    </location>
</feature>
<keyword evidence="1" id="KW-0472">Membrane</keyword>
<dbReference type="AlphaFoldDB" id="A0A382Y5Y0"/>
<evidence type="ECO:0000256" key="1">
    <source>
        <dbReference type="SAM" id="Phobius"/>
    </source>
</evidence>
<name>A0A382Y5Y0_9ZZZZ</name>
<feature type="non-terminal residue" evidence="2">
    <location>
        <position position="48"/>
    </location>
</feature>
<sequence>DLFKTTILSLVVLLMMQLILLMYLKISKKLKPFCKMISGLQNIMISVD</sequence>
<reference evidence="2" key="1">
    <citation type="submission" date="2018-05" db="EMBL/GenBank/DDBJ databases">
        <authorList>
            <person name="Lanie J.A."/>
            <person name="Ng W.-L."/>
            <person name="Kazmierczak K.M."/>
            <person name="Andrzejewski T.M."/>
            <person name="Davidsen T.M."/>
            <person name="Wayne K.J."/>
            <person name="Tettelin H."/>
            <person name="Glass J.I."/>
            <person name="Rusch D."/>
            <person name="Podicherti R."/>
            <person name="Tsui H.-C.T."/>
            <person name="Winkler M.E."/>
        </authorList>
    </citation>
    <scope>NUCLEOTIDE SEQUENCE</scope>
</reference>
<gene>
    <name evidence="2" type="ORF">METZ01_LOCUS431570</name>
</gene>
<evidence type="ECO:0000313" key="2">
    <source>
        <dbReference type="EMBL" id="SVD78716.1"/>
    </source>
</evidence>
<dbReference type="EMBL" id="UINC01173230">
    <property type="protein sequence ID" value="SVD78716.1"/>
    <property type="molecule type" value="Genomic_DNA"/>
</dbReference>
<organism evidence="2">
    <name type="scientific">marine metagenome</name>
    <dbReference type="NCBI Taxonomy" id="408172"/>
    <lineage>
        <taxon>unclassified sequences</taxon>
        <taxon>metagenomes</taxon>
        <taxon>ecological metagenomes</taxon>
    </lineage>
</organism>
<protein>
    <submittedName>
        <fullName evidence="2">Uncharacterized protein</fullName>
    </submittedName>
</protein>
<accession>A0A382Y5Y0</accession>